<accession>A0A4Q9M7X9</accession>
<name>A0A4Q9M7X9_9APHY</name>
<dbReference type="Proteomes" id="UP000292957">
    <property type="component" value="Unassembled WGS sequence"/>
</dbReference>
<proteinExistence type="predicted"/>
<reference evidence="2" key="1">
    <citation type="submission" date="2019-01" db="EMBL/GenBank/DDBJ databases">
        <title>Draft genome sequences of three monokaryotic isolates of the white-rot basidiomycete fungus Dichomitus squalens.</title>
        <authorList>
            <consortium name="DOE Joint Genome Institute"/>
            <person name="Lopez S.C."/>
            <person name="Andreopoulos B."/>
            <person name="Pangilinan J."/>
            <person name="Lipzen A."/>
            <person name="Riley R."/>
            <person name="Ahrendt S."/>
            <person name="Ng V."/>
            <person name="Barry K."/>
            <person name="Daum C."/>
            <person name="Grigoriev I.V."/>
            <person name="Hilden K.S."/>
            <person name="Makela M.R."/>
            <person name="de Vries R.P."/>
        </authorList>
    </citation>
    <scope>NUCLEOTIDE SEQUENCE [LARGE SCALE GENOMIC DNA]</scope>
    <source>
        <strain evidence="2">OM18370.1</strain>
    </source>
</reference>
<dbReference type="AlphaFoldDB" id="A0A4Q9M7X9"/>
<sequence length="155" mass="17101">MFAVSDLYAQQSLPCLSVRCNSITISCSRAPSYISPASDRRTALICLRIMFYDHRPPIAPRHRQQRDAQHSPLPGWHLGHAPPSRTARSPHRALLRIECSQPALPGLRSQPAASLRRLPDMASSDPYMGRKVRRSGLSPACVAPLSTVAAKCPRK</sequence>
<dbReference type="EMBL" id="ML143512">
    <property type="protein sequence ID" value="TBU23184.1"/>
    <property type="molecule type" value="Genomic_DNA"/>
</dbReference>
<organism evidence="2">
    <name type="scientific">Dichomitus squalens</name>
    <dbReference type="NCBI Taxonomy" id="114155"/>
    <lineage>
        <taxon>Eukaryota</taxon>
        <taxon>Fungi</taxon>
        <taxon>Dikarya</taxon>
        <taxon>Basidiomycota</taxon>
        <taxon>Agaricomycotina</taxon>
        <taxon>Agaricomycetes</taxon>
        <taxon>Polyporales</taxon>
        <taxon>Polyporaceae</taxon>
        <taxon>Dichomitus</taxon>
    </lineage>
</organism>
<feature type="region of interest" description="Disordered" evidence="1">
    <location>
        <begin position="105"/>
        <end position="130"/>
    </location>
</feature>
<evidence type="ECO:0000256" key="1">
    <source>
        <dbReference type="SAM" id="MobiDB-lite"/>
    </source>
</evidence>
<evidence type="ECO:0000313" key="2">
    <source>
        <dbReference type="EMBL" id="TBU23184.1"/>
    </source>
</evidence>
<protein>
    <submittedName>
        <fullName evidence="2">Uncharacterized protein</fullName>
    </submittedName>
</protein>
<feature type="region of interest" description="Disordered" evidence="1">
    <location>
        <begin position="60"/>
        <end position="91"/>
    </location>
</feature>
<gene>
    <name evidence="2" type="ORF">BD311DRAFT_93772</name>
</gene>